<feature type="region of interest" description="Disordered" evidence="6">
    <location>
        <begin position="392"/>
        <end position="417"/>
    </location>
</feature>
<evidence type="ECO:0000256" key="1">
    <source>
        <dbReference type="ARBA" id="ARBA00004123"/>
    </source>
</evidence>
<evidence type="ECO:0000313" key="8">
    <source>
        <dbReference type="EMBL" id="KAF3499573.1"/>
    </source>
</evidence>
<dbReference type="Pfam" id="PF02365">
    <property type="entry name" value="NAM"/>
    <property type="match status" value="3"/>
</dbReference>
<keyword evidence="2" id="KW-0805">Transcription regulation</keyword>
<feature type="domain" description="NAC" evidence="7">
    <location>
        <begin position="325"/>
        <end position="472"/>
    </location>
</feature>
<feature type="region of interest" description="Disordered" evidence="6">
    <location>
        <begin position="296"/>
        <end position="365"/>
    </location>
</feature>
<accession>A0A8S9NEZ2</accession>
<dbReference type="Proteomes" id="UP000712600">
    <property type="component" value="Unassembled WGS sequence"/>
</dbReference>
<proteinExistence type="predicted"/>
<feature type="domain" description="NAC" evidence="7">
    <location>
        <begin position="542"/>
        <end position="697"/>
    </location>
</feature>
<dbReference type="GO" id="GO:0005634">
    <property type="term" value="C:nucleus"/>
    <property type="evidence" value="ECO:0007669"/>
    <property type="project" value="UniProtKB-SubCell"/>
</dbReference>
<evidence type="ECO:0000313" key="9">
    <source>
        <dbReference type="Proteomes" id="UP000712600"/>
    </source>
</evidence>
<evidence type="ECO:0000256" key="3">
    <source>
        <dbReference type="ARBA" id="ARBA00023125"/>
    </source>
</evidence>
<evidence type="ECO:0000259" key="7">
    <source>
        <dbReference type="PROSITE" id="PS51005"/>
    </source>
</evidence>
<reference evidence="8" key="1">
    <citation type="submission" date="2019-12" db="EMBL/GenBank/DDBJ databases">
        <title>Genome sequencing and annotation of Brassica cretica.</title>
        <authorList>
            <person name="Studholme D.J."/>
            <person name="Sarris P."/>
        </authorList>
    </citation>
    <scope>NUCLEOTIDE SEQUENCE</scope>
    <source>
        <strain evidence="8">PFS-109/04</strain>
        <tissue evidence="8">Leaf</tissue>
    </source>
</reference>
<comment type="subcellular location">
    <subcellularLocation>
        <location evidence="1">Nucleus</location>
    </subcellularLocation>
</comment>
<evidence type="ECO:0000256" key="6">
    <source>
        <dbReference type="SAM" id="MobiDB-lite"/>
    </source>
</evidence>
<organism evidence="8 9">
    <name type="scientific">Brassica cretica</name>
    <name type="common">Mustard</name>
    <dbReference type="NCBI Taxonomy" id="69181"/>
    <lineage>
        <taxon>Eukaryota</taxon>
        <taxon>Viridiplantae</taxon>
        <taxon>Streptophyta</taxon>
        <taxon>Embryophyta</taxon>
        <taxon>Tracheophyta</taxon>
        <taxon>Spermatophyta</taxon>
        <taxon>Magnoliopsida</taxon>
        <taxon>eudicotyledons</taxon>
        <taxon>Gunneridae</taxon>
        <taxon>Pentapetalae</taxon>
        <taxon>rosids</taxon>
        <taxon>malvids</taxon>
        <taxon>Brassicales</taxon>
        <taxon>Brassicaceae</taxon>
        <taxon>Brassiceae</taxon>
        <taxon>Brassica</taxon>
    </lineage>
</organism>
<dbReference type="EMBL" id="QGKX02001621">
    <property type="protein sequence ID" value="KAF3499573.1"/>
    <property type="molecule type" value="Genomic_DNA"/>
</dbReference>
<feature type="compositionally biased region" description="Polar residues" evidence="6">
    <location>
        <begin position="315"/>
        <end position="326"/>
    </location>
</feature>
<evidence type="ECO:0000256" key="5">
    <source>
        <dbReference type="ARBA" id="ARBA00023242"/>
    </source>
</evidence>
<dbReference type="GO" id="GO:0003677">
    <property type="term" value="F:DNA binding"/>
    <property type="evidence" value="ECO:0007669"/>
    <property type="project" value="UniProtKB-KW"/>
</dbReference>
<dbReference type="AlphaFoldDB" id="A0A8S9NEZ2"/>
<dbReference type="PROSITE" id="PS51005">
    <property type="entry name" value="NAC"/>
    <property type="match status" value="3"/>
</dbReference>
<dbReference type="InterPro" id="IPR003441">
    <property type="entry name" value="NAC-dom"/>
</dbReference>
<keyword evidence="3" id="KW-0238">DNA-binding</keyword>
<dbReference type="Gene3D" id="2.170.150.80">
    <property type="entry name" value="NAC domain"/>
    <property type="match status" value="3"/>
</dbReference>
<dbReference type="PANTHER" id="PTHR31989">
    <property type="entry name" value="NAC DOMAIN-CONTAINING PROTEIN 82-RELATED"/>
    <property type="match status" value="1"/>
</dbReference>
<feature type="domain" description="NAC" evidence="7">
    <location>
        <begin position="13"/>
        <end position="169"/>
    </location>
</feature>
<feature type="compositionally biased region" description="Basic and acidic residues" evidence="6">
    <location>
        <begin position="408"/>
        <end position="417"/>
    </location>
</feature>
<keyword evidence="4" id="KW-0804">Transcription</keyword>
<gene>
    <name evidence="8" type="ORF">F2Q69_00039441</name>
</gene>
<keyword evidence="5" id="KW-0539">Nucleus</keyword>
<evidence type="ECO:0000256" key="4">
    <source>
        <dbReference type="ARBA" id="ARBA00023163"/>
    </source>
</evidence>
<dbReference type="SUPFAM" id="SSF101941">
    <property type="entry name" value="NAC domain"/>
    <property type="match status" value="3"/>
</dbReference>
<protein>
    <recommendedName>
        <fullName evidence="7">NAC domain-containing protein</fullName>
    </recommendedName>
</protein>
<comment type="caution">
    <text evidence="8">The sequence shown here is derived from an EMBL/GenBank/DDBJ whole genome shotgun (WGS) entry which is preliminary data.</text>
</comment>
<dbReference type="GO" id="GO:0006355">
    <property type="term" value="P:regulation of DNA-templated transcription"/>
    <property type="evidence" value="ECO:0007669"/>
    <property type="project" value="InterPro"/>
</dbReference>
<evidence type="ECO:0000256" key="2">
    <source>
        <dbReference type="ARBA" id="ARBA00023015"/>
    </source>
</evidence>
<sequence>MVKNGSSNALLSSQSWFCYKIPTSEKMTLWTTDTMNPVVIGSQAVVVMIGDERNVLSNILKWTRAGGALSKLKSNDLEWYFFSPREYYEPEKKGTKRTTPSGFWKLTGSEIEIKDKRGHGVVIGIKKALVYHRGKAANGVRTPWVMHEYHITSLPPNQSNYVICKVTYKGVDGDSLFGNNSKSNELRHSMVSVSNTARGINTTPEVEQPGDKGLYISMDDLPTPMNEQDDPSLFNSDTFLNDIYPHQQPQIHWDDEYFSKCLTFNGGNHADVLGDLDIIMDEHRNDHRPKKALTGFLPDYSSESDDAESISATSYQGVSSPDSAHNVSRHFHTSVDEIPSLRKDSGKDKQPHAETSINRKTRKSHFTRRIIPSKQEDPVWYFLSPKEYKSPKKSLTKRTTPSGFWKSTGKDRKVKEGKRRDGLVIGIKKTLVYHEGKSSNAVPTPWIMHEYHITCLPLADQSTYVLCKLFYKGNVRDIPSGSNSTKPGHYLVMSDSNTVEATNTPPQVEQAGQESLSDFSVNDVTMLMNEQEDLCPWDTLCPIANTLFIDNNDNTKVQLQATCLAQNDDEDLSAFAQIESLLTDHQEFITQENSLSMIKSKDPVWYFLSPKEYKSPKKSLTKRTTPSGFWKSTGKDRKVKEEKRRDGIVIGIKKTLVYHEGKSSNAVPTPWIMHEYHMTCLPLADQSTYVICKLFYKGNVGDIPSGSKYSTKPSHYLVISDSNTVEATNTPPQVEQAGQESLSGFSVNDVTMLMNEQEDLSPWDTLCPIPNTLFINDNTKVQLQTTCLAQNDDEDLGAFTQIESLLADRQEFITQENCEE</sequence>
<name>A0A8S9NEZ2_BRACR</name>
<dbReference type="InterPro" id="IPR036093">
    <property type="entry name" value="NAC_dom_sf"/>
</dbReference>
<feature type="region of interest" description="Disordered" evidence="6">
    <location>
        <begin position="617"/>
        <end position="636"/>
    </location>
</feature>
<feature type="compositionally biased region" description="Basic and acidic residues" evidence="6">
    <location>
        <begin position="333"/>
        <end position="352"/>
    </location>
</feature>